<dbReference type="RefSeq" id="WP_007107886.1">
    <property type="nucleotide sequence ID" value="NZ_AOIK01000008.1"/>
</dbReference>
<proteinExistence type="predicted"/>
<organism evidence="1 2">
    <name type="scientific">Natrinema altunense (strain JCM 12890 / CGMCC 1.3731 / AJ2)</name>
    <dbReference type="NCBI Taxonomy" id="1227494"/>
    <lineage>
        <taxon>Archaea</taxon>
        <taxon>Methanobacteriati</taxon>
        <taxon>Methanobacteriota</taxon>
        <taxon>Stenosarchaea group</taxon>
        <taxon>Halobacteria</taxon>
        <taxon>Halobacteriales</taxon>
        <taxon>Natrialbaceae</taxon>
        <taxon>Natrinema</taxon>
    </lineage>
</organism>
<comment type="caution">
    <text evidence="1">The sequence shown here is derived from an EMBL/GenBank/DDBJ whole genome shotgun (WGS) entry which is preliminary data.</text>
</comment>
<protein>
    <submittedName>
        <fullName evidence="1">Uncharacterized protein</fullName>
    </submittedName>
</protein>
<dbReference type="Proteomes" id="UP000011511">
    <property type="component" value="Unassembled WGS sequence"/>
</dbReference>
<reference evidence="1 2" key="1">
    <citation type="journal article" date="2014" name="PLoS Genet.">
        <title>Phylogenetically driven sequencing of extremely halophilic archaea reveals strategies for static and dynamic osmo-response.</title>
        <authorList>
            <person name="Becker E.A."/>
            <person name="Seitzer P.M."/>
            <person name="Tritt A."/>
            <person name="Larsen D."/>
            <person name="Krusor M."/>
            <person name="Yao A.I."/>
            <person name="Wu D."/>
            <person name="Madern D."/>
            <person name="Eisen J.A."/>
            <person name="Darling A.E."/>
            <person name="Facciotti M.T."/>
        </authorList>
    </citation>
    <scope>NUCLEOTIDE SEQUENCE [LARGE SCALE GENOMIC DNA]</scope>
    <source>
        <strain evidence="1 2">JCM 12890</strain>
    </source>
</reference>
<accession>L9ZYS4</accession>
<evidence type="ECO:0000313" key="2">
    <source>
        <dbReference type="Proteomes" id="UP000011511"/>
    </source>
</evidence>
<gene>
    <name evidence="1" type="ORF">C485_02479</name>
</gene>
<evidence type="ECO:0000313" key="1">
    <source>
        <dbReference type="EMBL" id="ELY91231.1"/>
    </source>
</evidence>
<dbReference type="eggNOG" id="arCOG13972">
    <property type="taxonomic scope" value="Archaea"/>
</dbReference>
<dbReference type="AlphaFoldDB" id="L9ZYS4"/>
<sequence length="266" mass="29810">MPSERHRTHRLECEGFAAEFRALLDRIVADTTAAIVWLREDEQRIEPDGTDCRRTWTAVRDRFERVPERDRDEATAWRVSTTTERDREALFDLVALTDGVAGAHFVYRLTLHADGTPVLEAIPHHAAAEIDATLVGADIHPGEIVGLEGHDACVVPTETRFEWVAEDRRWKIRGGSLCVEALDGRQASCYGLTTLERATRIDDGTVLALAWEPGELSDDVVGKFLSWIMTKLYRPPTAVPCETVDRATAIRAYLQELLAAYDGRTI</sequence>
<dbReference type="EMBL" id="AOIK01000008">
    <property type="protein sequence ID" value="ELY91231.1"/>
    <property type="molecule type" value="Genomic_DNA"/>
</dbReference>
<keyword evidence="2" id="KW-1185">Reference proteome</keyword>
<dbReference type="PATRIC" id="fig|1227494.3.peg.487"/>
<name>L9ZYS4_NATA2</name>